<gene>
    <name evidence="2" type="ORF">UFOPK1353_00751</name>
</gene>
<dbReference type="SUPFAM" id="SSF53448">
    <property type="entry name" value="Nucleotide-diphospho-sugar transferases"/>
    <property type="match status" value="2"/>
</dbReference>
<proteinExistence type="predicted"/>
<feature type="domain" description="Glycosyltransferase 2-like" evidence="1">
    <location>
        <begin position="6"/>
        <end position="123"/>
    </location>
</feature>
<dbReference type="EMBL" id="CAEZSE010000116">
    <property type="protein sequence ID" value="CAB4537604.1"/>
    <property type="molecule type" value="Genomic_DNA"/>
</dbReference>
<name>A0A6J6BFW2_9ZZZZ</name>
<dbReference type="AlphaFoldDB" id="A0A6J6BFW2"/>
<dbReference type="Pfam" id="PF00535">
    <property type="entry name" value="Glycos_transf_2"/>
    <property type="match status" value="2"/>
</dbReference>
<sequence length="517" mass="58560">MKPLFSVITPVYNPPQYAFEKCIETVFAQEFKDWEWCLVDDCSTAPWVKNRLNELQALDQRVKVYFRSENGGIVAASNDAISLASGDFIVLLDNDDELHLEALEEVAKSIEANPNVDYLYSNEDKITEDGEHFDEFVKPDWSPERFLAQNYCSHLSVIRTSLVNQVGRFKTGFDGAQDYDLFLRITERTKNIVHIPKVLYHWRTVPGSTASANNAKLYAYTAAAKAVDEHLKRRRIVADVSFDQTRSLVSVKRHVINHPKISIIIPTCGTRKSVFGVDTCLVVNAVESIERKSSYTNFEIIVVVDKGTPQQVITHLKTVCPNRLKIIDYDKPFNFSDKCNVGVVNSDAPLILMLNDDTEVISPDWLETMVGHITEEDVAMVGPLLLYEDGRIQSAGHSNTHSLHNFCAGYSSNDFGHFRMLKLAREVSGLTGACALIKRDAYFEVGGMSEIFPLAFNDCDIAFKFLELGYRLIWTPNARLFHFETASRPAHVKPSEVKLIMSRWGRKINNDDYCKIH</sequence>
<reference evidence="2" key="1">
    <citation type="submission" date="2020-05" db="EMBL/GenBank/DDBJ databases">
        <authorList>
            <person name="Chiriac C."/>
            <person name="Salcher M."/>
            <person name="Ghai R."/>
            <person name="Kavagutti S V."/>
        </authorList>
    </citation>
    <scope>NUCLEOTIDE SEQUENCE</scope>
</reference>
<organism evidence="2">
    <name type="scientific">freshwater metagenome</name>
    <dbReference type="NCBI Taxonomy" id="449393"/>
    <lineage>
        <taxon>unclassified sequences</taxon>
        <taxon>metagenomes</taxon>
        <taxon>ecological metagenomes</taxon>
    </lineage>
</organism>
<evidence type="ECO:0000313" key="2">
    <source>
        <dbReference type="EMBL" id="CAB4537604.1"/>
    </source>
</evidence>
<dbReference type="CDD" id="cd04184">
    <property type="entry name" value="GT2_RfbC_Mx_like"/>
    <property type="match status" value="1"/>
</dbReference>
<evidence type="ECO:0000259" key="1">
    <source>
        <dbReference type="Pfam" id="PF00535"/>
    </source>
</evidence>
<dbReference type="InterPro" id="IPR001173">
    <property type="entry name" value="Glyco_trans_2-like"/>
</dbReference>
<accession>A0A6J6BFW2</accession>
<dbReference type="Gene3D" id="3.90.550.10">
    <property type="entry name" value="Spore Coat Polysaccharide Biosynthesis Protein SpsA, Chain A"/>
    <property type="match status" value="2"/>
</dbReference>
<dbReference type="InterPro" id="IPR029044">
    <property type="entry name" value="Nucleotide-diphossugar_trans"/>
</dbReference>
<dbReference type="PANTHER" id="PTHR43179">
    <property type="entry name" value="RHAMNOSYLTRANSFERASE WBBL"/>
    <property type="match status" value="1"/>
</dbReference>
<dbReference type="PANTHER" id="PTHR43179:SF7">
    <property type="entry name" value="RHAMNOSYLTRANSFERASE WBBL"/>
    <property type="match status" value="1"/>
</dbReference>
<protein>
    <submittedName>
        <fullName evidence="2">Unannotated protein</fullName>
    </submittedName>
</protein>
<feature type="domain" description="Glycosyltransferase 2-like" evidence="1">
    <location>
        <begin position="262"/>
        <end position="442"/>
    </location>
</feature>